<dbReference type="Proteomes" id="UP001523262">
    <property type="component" value="Unassembled WGS sequence"/>
</dbReference>
<name>A0ABT0W6R2_9BACI</name>
<sequence length="60" mass="7155">MKINKKETNVERPPCTVTLLNEPNFELMAKAFTNLYYQTRKIKKKTKPDKDREIINVDEK</sequence>
<gene>
    <name evidence="1" type="ORF">NDK43_04025</name>
</gene>
<accession>A0ABT0W6R2</accession>
<comment type="caution">
    <text evidence="1">The sequence shown here is derived from an EMBL/GenBank/DDBJ whole genome shotgun (WGS) entry which is preliminary data.</text>
</comment>
<evidence type="ECO:0000313" key="1">
    <source>
        <dbReference type="EMBL" id="MCM2531724.1"/>
    </source>
</evidence>
<dbReference type="EMBL" id="JAMQCR010000001">
    <property type="protein sequence ID" value="MCM2531724.1"/>
    <property type="molecule type" value="Genomic_DNA"/>
</dbReference>
<protein>
    <submittedName>
        <fullName evidence="1">Uncharacterized protein</fullName>
    </submittedName>
</protein>
<keyword evidence="2" id="KW-1185">Reference proteome</keyword>
<organism evidence="1 2">
    <name type="scientific">Neobacillus pocheonensis</name>
    <dbReference type="NCBI Taxonomy" id="363869"/>
    <lineage>
        <taxon>Bacteria</taxon>
        <taxon>Bacillati</taxon>
        <taxon>Bacillota</taxon>
        <taxon>Bacilli</taxon>
        <taxon>Bacillales</taxon>
        <taxon>Bacillaceae</taxon>
        <taxon>Neobacillus</taxon>
    </lineage>
</organism>
<evidence type="ECO:0000313" key="2">
    <source>
        <dbReference type="Proteomes" id="UP001523262"/>
    </source>
</evidence>
<reference evidence="1 2" key="1">
    <citation type="submission" date="2022-06" db="EMBL/GenBank/DDBJ databases">
        <authorList>
            <person name="Jeon C.O."/>
        </authorList>
    </citation>
    <scope>NUCLEOTIDE SEQUENCE [LARGE SCALE GENOMIC DNA]</scope>
    <source>
        <strain evidence="1 2">KCTC 13943</strain>
    </source>
</reference>
<proteinExistence type="predicted"/>